<evidence type="ECO:0000256" key="3">
    <source>
        <dbReference type="SAM" id="MobiDB-lite"/>
    </source>
</evidence>
<dbReference type="InterPro" id="IPR050570">
    <property type="entry name" value="Cell_wall_metabolism_enzyme"/>
</dbReference>
<dbReference type="Pfam" id="PF01551">
    <property type="entry name" value="Peptidase_M23"/>
    <property type="match status" value="1"/>
</dbReference>
<feature type="coiled-coil region" evidence="2">
    <location>
        <begin position="28"/>
        <end position="104"/>
    </location>
</feature>
<feature type="domain" description="M23ase beta-sheet core" evidence="5">
    <location>
        <begin position="290"/>
        <end position="385"/>
    </location>
</feature>
<dbReference type="CDD" id="cd12797">
    <property type="entry name" value="M23_peptidase"/>
    <property type="match status" value="1"/>
</dbReference>
<proteinExistence type="predicted"/>
<dbReference type="RefSeq" id="WP_213541041.1">
    <property type="nucleotide sequence ID" value="NZ_AP023418.1"/>
</dbReference>
<feature type="domain" description="Peptidoglycan hydrolase PcsB coiled-coil" evidence="6">
    <location>
        <begin position="103"/>
        <end position="176"/>
    </location>
</feature>
<accession>A0A810QD60</accession>
<dbReference type="InterPro" id="IPR057309">
    <property type="entry name" value="PcsB_CC"/>
</dbReference>
<evidence type="ECO:0000259" key="6">
    <source>
        <dbReference type="Pfam" id="PF24568"/>
    </source>
</evidence>
<protein>
    <submittedName>
        <fullName evidence="7">Peptidase M23</fullName>
    </submittedName>
</protein>
<dbReference type="AlphaFoldDB" id="A0A810QD60"/>
<reference evidence="7" key="1">
    <citation type="submission" date="2020-09" db="EMBL/GenBank/DDBJ databases">
        <title>New species isolated from human feces.</title>
        <authorList>
            <person name="Kitahara M."/>
            <person name="Shigeno Y."/>
            <person name="Shime M."/>
            <person name="Matsumoto Y."/>
            <person name="Nakamura S."/>
            <person name="Motooka D."/>
            <person name="Fukuoka S."/>
            <person name="Nishikawa H."/>
            <person name="Benno Y."/>
        </authorList>
    </citation>
    <scope>NUCLEOTIDE SEQUENCE</scope>
    <source>
        <strain evidence="7">MM50</strain>
    </source>
</reference>
<sequence length="397" mass="43927">MSKKKWCGLLAILMAVSIVFTSGALRPVNVYAETIADLQEQSEEHQKKLEEINQQIEEAEANKADALEQKNLLDQQADVLRSQISNAQQQIDALEAELADNQQKEESQYDLFCRQVRDEEERGTASFWSVIFKATSFSDLLGRIDFINEVAEHDQSVINDLRQLRQQMQADRQALEEQRSQLESRQTELDSQLEAATQLIAKYNETADGLNDLAAQEKAAADELDAQIQARREEENRNNGGDNSGGGGGGGGSGSDETPSSDGYIWPSDCRLITSGYGGRDQPTPGASTNHMGVDIGASYGSYIYAVKSGTVVGSKYSWGGYGNYVEIDHGNGNFTLYAHMSERLVEVGEHVEQGEVIGLCGSTGISTGPHVHYEIWENYSRINPLNRLPGYIPYWW</sequence>
<dbReference type="GO" id="GO:0004222">
    <property type="term" value="F:metalloendopeptidase activity"/>
    <property type="evidence" value="ECO:0007669"/>
    <property type="project" value="TreeGrafter"/>
</dbReference>
<dbReference type="InterPro" id="IPR011055">
    <property type="entry name" value="Dup_hybrid_motif"/>
</dbReference>
<dbReference type="PANTHER" id="PTHR21666:SF270">
    <property type="entry name" value="MUREIN HYDROLASE ACTIVATOR ENVC"/>
    <property type="match status" value="1"/>
</dbReference>
<dbReference type="SUPFAM" id="SSF51261">
    <property type="entry name" value="Duplicated hybrid motif"/>
    <property type="match status" value="1"/>
</dbReference>
<feature type="signal peptide" evidence="4">
    <location>
        <begin position="1"/>
        <end position="24"/>
    </location>
</feature>
<dbReference type="KEGG" id="vcop:MM50RIKEN_22360"/>
<dbReference type="Gene3D" id="2.70.70.10">
    <property type="entry name" value="Glucose Permease (Domain IIA)"/>
    <property type="match status" value="1"/>
</dbReference>
<feature type="chain" id="PRO_5038787450" evidence="4">
    <location>
        <begin position="25"/>
        <end position="397"/>
    </location>
</feature>
<keyword evidence="8" id="KW-1185">Reference proteome</keyword>
<feature type="compositionally biased region" description="Gly residues" evidence="3">
    <location>
        <begin position="242"/>
        <end position="254"/>
    </location>
</feature>
<dbReference type="InterPro" id="IPR016047">
    <property type="entry name" value="M23ase_b-sheet_dom"/>
</dbReference>
<evidence type="ECO:0000256" key="2">
    <source>
        <dbReference type="SAM" id="Coils"/>
    </source>
</evidence>
<evidence type="ECO:0000313" key="7">
    <source>
        <dbReference type="EMBL" id="BCK82473.1"/>
    </source>
</evidence>
<dbReference type="EMBL" id="AP023418">
    <property type="protein sequence ID" value="BCK82473.1"/>
    <property type="molecule type" value="Genomic_DNA"/>
</dbReference>
<evidence type="ECO:0000256" key="1">
    <source>
        <dbReference type="ARBA" id="ARBA00022729"/>
    </source>
</evidence>
<evidence type="ECO:0000256" key="4">
    <source>
        <dbReference type="SAM" id="SignalP"/>
    </source>
</evidence>
<dbReference type="Gene3D" id="6.10.250.3150">
    <property type="match status" value="1"/>
</dbReference>
<organism evidence="7 8">
    <name type="scientific">Vescimonas coprocola</name>
    <dbReference type="NCBI Taxonomy" id="2714355"/>
    <lineage>
        <taxon>Bacteria</taxon>
        <taxon>Bacillati</taxon>
        <taxon>Bacillota</taxon>
        <taxon>Clostridia</taxon>
        <taxon>Eubacteriales</taxon>
        <taxon>Oscillospiraceae</taxon>
        <taxon>Vescimonas</taxon>
    </lineage>
</organism>
<feature type="region of interest" description="Disordered" evidence="3">
    <location>
        <begin position="232"/>
        <end position="265"/>
    </location>
</feature>
<evidence type="ECO:0000313" key="8">
    <source>
        <dbReference type="Proteomes" id="UP000681035"/>
    </source>
</evidence>
<dbReference type="Proteomes" id="UP000681035">
    <property type="component" value="Chromosome"/>
</dbReference>
<evidence type="ECO:0000259" key="5">
    <source>
        <dbReference type="Pfam" id="PF01551"/>
    </source>
</evidence>
<dbReference type="PANTHER" id="PTHR21666">
    <property type="entry name" value="PEPTIDASE-RELATED"/>
    <property type="match status" value="1"/>
</dbReference>
<keyword evidence="1 4" id="KW-0732">Signal</keyword>
<dbReference type="Pfam" id="PF24568">
    <property type="entry name" value="CC_PcsB"/>
    <property type="match status" value="1"/>
</dbReference>
<gene>
    <name evidence="7" type="ORF">MM50RIKEN_22360</name>
</gene>
<name>A0A810QD60_9FIRM</name>
<keyword evidence="2" id="KW-0175">Coiled coil</keyword>